<name>A0ABX0H9U3_9BACT</name>
<evidence type="ECO:0000313" key="1">
    <source>
        <dbReference type="EMBL" id="NHE56750.1"/>
    </source>
</evidence>
<evidence type="ECO:0000313" key="2">
    <source>
        <dbReference type="Proteomes" id="UP000649799"/>
    </source>
</evidence>
<accession>A0ABX0H9U3</accession>
<dbReference type="Proteomes" id="UP000649799">
    <property type="component" value="Unassembled WGS sequence"/>
</dbReference>
<keyword evidence="2" id="KW-1185">Reference proteome</keyword>
<protein>
    <submittedName>
        <fullName evidence="1">Uncharacterized protein</fullName>
    </submittedName>
</protein>
<organism evidence="1 2">
    <name type="scientific">Cyclobacterium plantarum</name>
    <dbReference type="NCBI Taxonomy" id="2716263"/>
    <lineage>
        <taxon>Bacteria</taxon>
        <taxon>Pseudomonadati</taxon>
        <taxon>Bacteroidota</taxon>
        <taxon>Cytophagia</taxon>
        <taxon>Cytophagales</taxon>
        <taxon>Cyclobacteriaceae</taxon>
        <taxon>Cyclobacterium</taxon>
    </lineage>
</organism>
<sequence length="47" mass="5268">MCSQVKYSIYAVLLICFHGYGASEEGRAKLFIKTIGWSAEGWPEVDL</sequence>
<comment type="caution">
    <text evidence="1">The sequence shown here is derived from an EMBL/GenBank/DDBJ whole genome shotgun (WGS) entry which is preliminary data.</text>
</comment>
<proteinExistence type="predicted"/>
<gene>
    <name evidence="1" type="ORF">G9Q97_07980</name>
</gene>
<dbReference type="EMBL" id="JAANYN010000002">
    <property type="protein sequence ID" value="NHE56750.1"/>
    <property type="molecule type" value="Genomic_DNA"/>
</dbReference>
<dbReference type="RefSeq" id="WP_166145090.1">
    <property type="nucleotide sequence ID" value="NZ_JAANYN010000002.1"/>
</dbReference>
<reference evidence="1 2" key="1">
    <citation type="submission" date="2020-03" db="EMBL/GenBank/DDBJ databases">
        <title>Cyclobacterium plantarum sp. nov., a marine bacterium isolated from a coastal-marine wetland.</title>
        <authorList>
            <person name="Sanchez-Porro C."/>
            <person name="Ventosa A."/>
            <person name="Amoozegar M."/>
        </authorList>
    </citation>
    <scope>NUCLEOTIDE SEQUENCE [LARGE SCALE GENOMIC DNA]</scope>
    <source>
        <strain evidence="1 2">GBPx2</strain>
    </source>
</reference>